<evidence type="ECO:0000313" key="2">
    <source>
        <dbReference type="Proteomes" id="UP000006729"/>
    </source>
</evidence>
<sequence>MAPTRKKSVNKRFLNEVSPEKEVKSSSKNKQQANGKKKLSDKLGTQWSKADLQRFYKAYRDHGQNWKKVAAEVRNRSVEMVETLYNMNRAYLSLPEGTASVVGLIAMMTDHYSVLEASESERESNEVPGVLRKLQKRKQPKVQLSASKEDLQQSHMVASTDGCLSFLKIGYGRPLHSVGKRTPRFPVSHQHKKDENYVSPKKKHRKSEINADDNDDEHVAALTLTETLQRGDSAQVPQTPHRRTEHMKSSPVQSWDKMPESSPENLCDASIYEHWSESGTGRGGPDLAYVRDASSLAEMEGIGTVEVHRKGKKFYGKKVRVEKIGNSQSDGGGEACSGTEEEQKVRTLKGKVEIEMSNAKIDETSCRGQRKRSKKLFSDDKHDDFIGLQTLALVSAMEFESSAQLDEERTAQTEDDKCSVPESASTSHHRERTKLSRQKEKAISGVDRITSRKSKLGRYPPISTKPVSEANKQPQSISNGTLKRKREALVSKVLDEEEITPVVKGRHSGQISSPSKQLNSLELPEGSSFSGDQKNVPNDLATAQVPVASQVILPTRKGSRRKMDLKRAMIPKVGKSSVNIRKNQINRQDGAIHLKDKLSCSLSSPMVRRWCTFEWFYSAVDYPWFAKREFVEYLNHVGLGHIPRLTRVEWGVIRSSLGRPRRFSERFLHEEREKLQQYRESVRKHYMELRMGLREGLPTDLARPLSVGQRVIAIHPKTRELHDGGVLTVDHDQCRVQFDRAELGVEFVKDIDCMPSNPLDNMPEALRRQRISVLPRELLVNGKSNAGVFTASEHLRSALSPKNALVKQAQVEVNCAIPLAKGVSTDIVNVQGVCRQPSMVAQIQPKESDIQALSELNRALDRKASSALLHLRQHNTYPINNLPGWLKPPANSCFSGMPRPHTSSFVSQESGSAVLEIVRGSRLKAHNMVDVAVQAISSMKEGEDTFVRIGEALDSMDRRHLGSEYRVQMIRAPEGVSGGLRLQNQLILSTSEPQVNSNASRPQSNDSDKTETVIPSDLISSCVAALLMIQTCSERQYPPSDVAQIIDSAVTSLQPCCPQNLPIYREIQMCMGRIKTQILALIPT</sequence>
<evidence type="ECO:0000313" key="1">
    <source>
        <dbReference type="EMBL" id="KAI9383035.1"/>
    </source>
</evidence>
<name>A0ACC0S2B5_POPTR</name>
<gene>
    <name evidence="1" type="ORF">POPTR_013G020500v4</name>
</gene>
<comment type="caution">
    <text evidence="1">The sequence shown here is derived from an EMBL/GenBank/DDBJ whole genome shotgun (WGS) entry which is preliminary data.</text>
</comment>
<organism evidence="1 2">
    <name type="scientific">Populus trichocarpa</name>
    <name type="common">Western balsam poplar</name>
    <name type="synonym">Populus balsamifera subsp. trichocarpa</name>
    <dbReference type="NCBI Taxonomy" id="3694"/>
    <lineage>
        <taxon>Eukaryota</taxon>
        <taxon>Viridiplantae</taxon>
        <taxon>Streptophyta</taxon>
        <taxon>Embryophyta</taxon>
        <taxon>Tracheophyta</taxon>
        <taxon>Spermatophyta</taxon>
        <taxon>Magnoliopsida</taxon>
        <taxon>eudicotyledons</taxon>
        <taxon>Gunneridae</taxon>
        <taxon>Pentapetalae</taxon>
        <taxon>rosids</taxon>
        <taxon>fabids</taxon>
        <taxon>Malpighiales</taxon>
        <taxon>Salicaceae</taxon>
        <taxon>Saliceae</taxon>
        <taxon>Populus</taxon>
    </lineage>
</organism>
<protein>
    <submittedName>
        <fullName evidence="1">Uncharacterized protein</fullName>
    </submittedName>
</protein>
<dbReference type="Proteomes" id="UP000006729">
    <property type="component" value="Chromosome 13"/>
</dbReference>
<proteinExistence type="predicted"/>
<dbReference type="EMBL" id="CM009302">
    <property type="protein sequence ID" value="KAI9383035.1"/>
    <property type="molecule type" value="Genomic_DNA"/>
</dbReference>
<keyword evidence="2" id="KW-1185">Reference proteome</keyword>
<accession>A0ACC0S2B5</accession>
<reference evidence="1 2" key="1">
    <citation type="journal article" date="2006" name="Science">
        <title>The genome of black cottonwood, Populus trichocarpa (Torr. &amp; Gray).</title>
        <authorList>
            <person name="Tuskan G.A."/>
            <person name="Difazio S."/>
            <person name="Jansson S."/>
            <person name="Bohlmann J."/>
            <person name="Grigoriev I."/>
            <person name="Hellsten U."/>
            <person name="Putnam N."/>
            <person name="Ralph S."/>
            <person name="Rombauts S."/>
            <person name="Salamov A."/>
            <person name="Schein J."/>
            <person name="Sterck L."/>
            <person name="Aerts A."/>
            <person name="Bhalerao R.R."/>
            <person name="Bhalerao R.P."/>
            <person name="Blaudez D."/>
            <person name="Boerjan W."/>
            <person name="Brun A."/>
            <person name="Brunner A."/>
            <person name="Busov V."/>
            <person name="Campbell M."/>
            <person name="Carlson J."/>
            <person name="Chalot M."/>
            <person name="Chapman J."/>
            <person name="Chen G.L."/>
            <person name="Cooper D."/>
            <person name="Coutinho P.M."/>
            <person name="Couturier J."/>
            <person name="Covert S."/>
            <person name="Cronk Q."/>
            <person name="Cunningham R."/>
            <person name="Davis J."/>
            <person name="Degroeve S."/>
            <person name="Dejardin A."/>
            <person name="Depamphilis C."/>
            <person name="Detter J."/>
            <person name="Dirks B."/>
            <person name="Dubchak I."/>
            <person name="Duplessis S."/>
            <person name="Ehlting J."/>
            <person name="Ellis B."/>
            <person name="Gendler K."/>
            <person name="Goodstein D."/>
            <person name="Gribskov M."/>
            <person name="Grimwood J."/>
            <person name="Groover A."/>
            <person name="Gunter L."/>
            <person name="Hamberger B."/>
            <person name="Heinze B."/>
            <person name="Helariutta Y."/>
            <person name="Henrissat B."/>
            <person name="Holligan D."/>
            <person name="Holt R."/>
            <person name="Huang W."/>
            <person name="Islam-Faridi N."/>
            <person name="Jones S."/>
            <person name="Jones-Rhoades M."/>
            <person name="Jorgensen R."/>
            <person name="Joshi C."/>
            <person name="Kangasjarvi J."/>
            <person name="Karlsson J."/>
            <person name="Kelleher C."/>
            <person name="Kirkpatrick R."/>
            <person name="Kirst M."/>
            <person name="Kohler A."/>
            <person name="Kalluri U."/>
            <person name="Larimer F."/>
            <person name="Leebens-Mack J."/>
            <person name="Leple J.C."/>
            <person name="Locascio P."/>
            <person name="Lou Y."/>
            <person name="Lucas S."/>
            <person name="Martin F."/>
            <person name="Montanini B."/>
            <person name="Napoli C."/>
            <person name="Nelson D.R."/>
            <person name="Nelson C."/>
            <person name="Nieminen K."/>
            <person name="Nilsson O."/>
            <person name="Pereda V."/>
            <person name="Peter G."/>
            <person name="Philippe R."/>
            <person name="Pilate G."/>
            <person name="Poliakov A."/>
            <person name="Razumovskaya J."/>
            <person name="Richardson P."/>
            <person name="Rinaldi C."/>
            <person name="Ritland K."/>
            <person name="Rouze P."/>
            <person name="Ryaboy D."/>
            <person name="Schmutz J."/>
            <person name="Schrader J."/>
            <person name="Segerman B."/>
            <person name="Shin H."/>
            <person name="Siddiqui A."/>
            <person name="Sterky F."/>
            <person name="Terry A."/>
            <person name="Tsai C.J."/>
            <person name="Uberbacher E."/>
            <person name="Unneberg P."/>
            <person name="Vahala J."/>
            <person name="Wall K."/>
            <person name="Wessler S."/>
            <person name="Yang G."/>
            <person name="Yin T."/>
            <person name="Douglas C."/>
            <person name="Marra M."/>
            <person name="Sandberg G."/>
            <person name="Van de Peer Y."/>
            <person name="Rokhsar D."/>
        </authorList>
    </citation>
    <scope>NUCLEOTIDE SEQUENCE [LARGE SCALE GENOMIC DNA]</scope>
    <source>
        <strain evidence="2">cv. Nisqually</strain>
    </source>
</reference>